<reference evidence="1" key="1">
    <citation type="submission" date="2018-05" db="EMBL/GenBank/DDBJ databases">
        <authorList>
            <person name="Lanie J.A."/>
            <person name="Ng W.-L."/>
            <person name="Kazmierczak K.M."/>
            <person name="Andrzejewski T.M."/>
            <person name="Davidsen T.M."/>
            <person name="Wayne K.J."/>
            <person name="Tettelin H."/>
            <person name="Glass J.I."/>
            <person name="Rusch D."/>
            <person name="Podicherti R."/>
            <person name="Tsui H.-C.T."/>
            <person name="Winkler M.E."/>
        </authorList>
    </citation>
    <scope>NUCLEOTIDE SEQUENCE</scope>
</reference>
<organism evidence="1">
    <name type="scientific">marine metagenome</name>
    <dbReference type="NCBI Taxonomy" id="408172"/>
    <lineage>
        <taxon>unclassified sequences</taxon>
        <taxon>metagenomes</taxon>
        <taxon>ecological metagenomes</taxon>
    </lineage>
</organism>
<dbReference type="AlphaFoldDB" id="A0A383CIC6"/>
<protein>
    <recommendedName>
        <fullName evidence="2">TGS domain-containing protein</fullName>
    </recommendedName>
</protein>
<evidence type="ECO:0008006" key="2">
    <source>
        <dbReference type="Google" id="ProtNLM"/>
    </source>
</evidence>
<evidence type="ECO:0000313" key="1">
    <source>
        <dbReference type="EMBL" id="SVE31972.1"/>
    </source>
</evidence>
<feature type="non-terminal residue" evidence="1">
    <location>
        <position position="1"/>
    </location>
</feature>
<name>A0A383CIC6_9ZZZZ</name>
<accession>A0A383CIC6</accession>
<dbReference type="EMBL" id="UINC01209104">
    <property type="protein sequence ID" value="SVE31972.1"/>
    <property type="molecule type" value="Genomic_DNA"/>
</dbReference>
<gene>
    <name evidence="1" type="ORF">METZ01_LOCUS484826</name>
</gene>
<proteinExistence type="predicted"/>
<sequence length="76" mass="8319">VPKQIKPILPKTVTLIDPVSGVAKKVPWVPALKLYSARRKAGLSRVPNTATVERRGRVISGKHSTALQPGDVVRWK</sequence>